<gene>
    <name evidence="1" type="ORF">T11_1919</name>
</gene>
<sequence length="112" mass="12936">MLRRQNVHGVAVGTKNHLEGWHSRMNKRARKHHLGFCQFLRLIIDEQGKTESMVRQMDDGYTLGRGSVVLSAAYEVWQRQVATLMGRLHCREISIDHFLKGKAYHILAAVRL</sequence>
<comment type="caution">
    <text evidence="1">The sequence shown here is derived from an EMBL/GenBank/DDBJ whole genome shotgun (WGS) entry which is preliminary data.</text>
</comment>
<organism evidence="1 2">
    <name type="scientific">Trichinella zimbabwensis</name>
    <dbReference type="NCBI Taxonomy" id="268475"/>
    <lineage>
        <taxon>Eukaryota</taxon>
        <taxon>Metazoa</taxon>
        <taxon>Ecdysozoa</taxon>
        <taxon>Nematoda</taxon>
        <taxon>Enoplea</taxon>
        <taxon>Dorylaimia</taxon>
        <taxon>Trichinellida</taxon>
        <taxon>Trichinellidae</taxon>
        <taxon>Trichinella</taxon>
    </lineage>
</organism>
<dbReference type="EMBL" id="JYDP01000210">
    <property type="protein sequence ID" value="KRZ02946.1"/>
    <property type="molecule type" value="Genomic_DNA"/>
</dbReference>
<evidence type="ECO:0000313" key="2">
    <source>
        <dbReference type="Proteomes" id="UP000055024"/>
    </source>
</evidence>
<reference evidence="1 2" key="1">
    <citation type="submission" date="2015-01" db="EMBL/GenBank/DDBJ databases">
        <title>Evolution of Trichinella species and genotypes.</title>
        <authorList>
            <person name="Korhonen P.K."/>
            <person name="Edoardo P."/>
            <person name="Giuseppe L.R."/>
            <person name="Gasser R.B."/>
        </authorList>
    </citation>
    <scope>NUCLEOTIDE SEQUENCE [LARGE SCALE GENOMIC DNA]</scope>
    <source>
        <strain evidence="1">ISS1029</strain>
    </source>
</reference>
<dbReference type="AlphaFoldDB" id="A0A0V1GXB3"/>
<protein>
    <submittedName>
        <fullName evidence="1">Uncharacterized protein</fullName>
    </submittedName>
</protein>
<keyword evidence="2" id="KW-1185">Reference proteome</keyword>
<proteinExistence type="predicted"/>
<dbReference type="OrthoDB" id="10428165at2759"/>
<name>A0A0V1GXB3_9BILA</name>
<dbReference type="Proteomes" id="UP000055024">
    <property type="component" value="Unassembled WGS sequence"/>
</dbReference>
<accession>A0A0V1GXB3</accession>
<evidence type="ECO:0000313" key="1">
    <source>
        <dbReference type="EMBL" id="KRZ02946.1"/>
    </source>
</evidence>